<feature type="domain" description="TonB-dependent receptor plug" evidence="9">
    <location>
        <begin position="224"/>
        <end position="352"/>
    </location>
</feature>
<feature type="domain" description="Secretin/TonB short N-terminal" evidence="8">
    <location>
        <begin position="71"/>
        <end position="119"/>
    </location>
</feature>
<keyword evidence="4 7" id="KW-0812">Transmembrane</keyword>
<dbReference type="RefSeq" id="WP_229782442.1">
    <property type="nucleotide sequence ID" value="NZ_BMPA01000009.1"/>
</dbReference>
<evidence type="ECO:0000259" key="8">
    <source>
        <dbReference type="Pfam" id="PF07660"/>
    </source>
</evidence>
<dbReference type="Gene3D" id="2.40.170.20">
    <property type="entry name" value="TonB-dependent receptor, beta-barrel domain"/>
    <property type="match status" value="1"/>
</dbReference>
<dbReference type="InterPro" id="IPR036942">
    <property type="entry name" value="Beta-barrel_TonB_sf"/>
</dbReference>
<evidence type="ECO:0000259" key="9">
    <source>
        <dbReference type="Pfam" id="PF07715"/>
    </source>
</evidence>
<dbReference type="Pfam" id="PF07660">
    <property type="entry name" value="STN"/>
    <property type="match status" value="1"/>
</dbReference>
<dbReference type="GeneID" id="86893959"/>
<dbReference type="Pfam" id="PF13715">
    <property type="entry name" value="CarbopepD_reg_2"/>
    <property type="match status" value="1"/>
</dbReference>
<dbReference type="PROSITE" id="PS52016">
    <property type="entry name" value="TONB_DEPENDENT_REC_3"/>
    <property type="match status" value="1"/>
</dbReference>
<evidence type="ECO:0000256" key="5">
    <source>
        <dbReference type="ARBA" id="ARBA00023136"/>
    </source>
</evidence>
<keyword evidence="2 7" id="KW-0813">Transport</keyword>
<dbReference type="NCBIfam" id="TIGR04056">
    <property type="entry name" value="OMP_RagA_SusC"/>
    <property type="match status" value="1"/>
</dbReference>
<dbReference type="InterPro" id="IPR023996">
    <property type="entry name" value="TonB-dep_OMP_SusC/RagA"/>
</dbReference>
<dbReference type="Gene3D" id="2.170.130.10">
    <property type="entry name" value="TonB-dependent receptor, plug domain"/>
    <property type="match status" value="1"/>
</dbReference>
<dbReference type="Gene3D" id="2.60.40.1120">
    <property type="entry name" value="Carboxypeptidase-like, regulatory domain"/>
    <property type="match status" value="1"/>
</dbReference>
<comment type="similarity">
    <text evidence="7">Belongs to the TonB-dependent receptor family.</text>
</comment>
<name>A0A7X5YDG3_9BACT</name>
<dbReference type="InterPro" id="IPR008969">
    <property type="entry name" value="CarboxyPept-like_regulatory"/>
</dbReference>
<dbReference type="InterPro" id="IPR012910">
    <property type="entry name" value="Plug_dom"/>
</dbReference>
<dbReference type="SUPFAM" id="SSF56935">
    <property type="entry name" value="Porins"/>
    <property type="match status" value="1"/>
</dbReference>
<keyword evidence="5 7" id="KW-0472">Membrane</keyword>
<dbReference type="InterPro" id="IPR023997">
    <property type="entry name" value="TonB-dep_OMP_SusC/RagA_CS"/>
</dbReference>
<dbReference type="InterPro" id="IPR039426">
    <property type="entry name" value="TonB-dep_rcpt-like"/>
</dbReference>
<dbReference type="GO" id="GO:0009279">
    <property type="term" value="C:cell outer membrane"/>
    <property type="evidence" value="ECO:0007669"/>
    <property type="project" value="UniProtKB-SubCell"/>
</dbReference>
<dbReference type="EMBL" id="JAATLI010000009">
    <property type="protein sequence ID" value="NJC19105.1"/>
    <property type="molecule type" value="Genomic_DNA"/>
</dbReference>
<dbReference type="NCBIfam" id="TIGR04057">
    <property type="entry name" value="SusC_RagA_signa"/>
    <property type="match status" value="1"/>
</dbReference>
<proteinExistence type="inferred from homology"/>
<accession>A0A7X5YDG3</accession>
<dbReference type="SUPFAM" id="SSF49464">
    <property type="entry name" value="Carboxypeptidase regulatory domain-like"/>
    <property type="match status" value="1"/>
</dbReference>
<gene>
    <name evidence="10" type="ORF">GGR15_002735</name>
</gene>
<evidence type="ECO:0000313" key="11">
    <source>
        <dbReference type="Proteomes" id="UP000576368"/>
    </source>
</evidence>
<dbReference type="AlphaFoldDB" id="A0A7X5YDG3"/>
<comment type="subcellular location">
    <subcellularLocation>
        <location evidence="1 7">Cell outer membrane</location>
        <topology evidence="1 7">Multi-pass membrane protein</topology>
    </subcellularLocation>
</comment>
<evidence type="ECO:0000256" key="2">
    <source>
        <dbReference type="ARBA" id="ARBA00022448"/>
    </source>
</evidence>
<protein>
    <submittedName>
        <fullName evidence="10">TonB-linked SusC/RagA family outer membrane protein</fullName>
    </submittedName>
</protein>
<evidence type="ECO:0000256" key="4">
    <source>
        <dbReference type="ARBA" id="ARBA00022692"/>
    </source>
</evidence>
<evidence type="ECO:0000256" key="7">
    <source>
        <dbReference type="PROSITE-ProRule" id="PRU01360"/>
    </source>
</evidence>
<comment type="caution">
    <text evidence="10">The sequence shown here is derived from an EMBL/GenBank/DDBJ whole genome shotgun (WGS) entry which is preliminary data.</text>
</comment>
<organism evidence="10 11">
    <name type="scientific">Butyricimonas paravirosa</name>
    <dbReference type="NCBI Taxonomy" id="1472417"/>
    <lineage>
        <taxon>Bacteria</taxon>
        <taxon>Pseudomonadati</taxon>
        <taxon>Bacteroidota</taxon>
        <taxon>Bacteroidia</taxon>
        <taxon>Bacteroidales</taxon>
        <taxon>Odoribacteraceae</taxon>
        <taxon>Butyricimonas</taxon>
    </lineage>
</organism>
<evidence type="ECO:0000256" key="1">
    <source>
        <dbReference type="ARBA" id="ARBA00004571"/>
    </source>
</evidence>
<sequence length="1213" mass="134976">MKKKTRCRELVIPLRGNRTFLAMKYLLIFLFAFHLNGFSGIKAQQVAEYRVENANLKTCIKKVEQLTGKGFLYNGNDLERVGNVSLHLKNVSLGDLLTSILQGSGYTYELVNDVIAIVRVKGESRQTVEQELLKGIVQDTRGNVLPGVTVLIKGTTSGVVTDTAGRFTLPVMNRKSVVLVFSFVGMKSQEVAVNDVRKEVRVVMEEKVDELEEVVITGYGTTTKRRAAGSVAVLGREDLENRIPTSVDNLLQGLVAGVAVTASSGRPGSSAKIRIRGTNTITGNAEPLWVIDGVPVQDELPEISLDQVKSENFNEIFVNGIAGINPNDIENITFLKDAAAAAIYGSRAAGGVIVVTTKQGTPGKMRMNYSAHFGLGLKPQRDAGLMNASEKLAWEQELWDEFAADRYVSDAAHYPVVGIVGMLRSNKLGRNGTLWTDEDFEPMTASEQDAYIRDLASHSTDWFDVIFRNSFDMTHNFSFSGGGNMLAYYASVGYAHQDGLLKEDSYDRYTVNLKINASPSTRVKMGMGLRVSNLVSDGPSMNVDPFKYAYFANPYERPYNEDGSFRPDMTYFNLTSINEGTKTPENQPTAGFNILREMEETSSEGKKFSVSGQFSLDVEILKTLTFSGLASYGYTNNREESILGRESYAAFEDRLSFDKNNNTQNLYGSISQSTTDGEQYNVRGHFSYTNTFEDHYLNVLAGAELRGSKSKRVAVKRYGYDEKTGLASMPEPPEDDNTYGSSWYTSLIDGLSGMSRSENKYASFYASTEYAYLGRYILNASFRTDGSNNFGSKEQFNPTWSLGFAWHVDDENFMQSLHPVLSRLTLRVATGFTGNVVQGTLKELVIKYNTSRYWNNLIMGSINKAPNPHLRWEKTRDMKVALDFGLFDDRVTGLVEGYWRKSTDVISRVRVVSSTGYNAQSYNASDIENKGVEATLGVKVIDRRDYKLSFSGNIAWNRNVLSKFSSPSGTVSEGKYVGYPLESIFGGKELGIDPYDGIYMYKLRPDAVVNEASDLKSLVNYRYYLGTSIAPITGGFTLRFSYKNLSCSVGGSYSFGAKINNQISSPVSYESVSGSYDAQEKPQTAYSDLYRNHLNVRKEMTDRWTKNNIDAKYPRIIDPFGNKLYLDQYNPTSSSVTLGSFLEDVSYLRIRDISLSYNLPKRWLTHVGVSSLGFSFMMSNFFTFTNYSGIDPETPGTTYPITRSIALGINIGF</sequence>
<evidence type="ECO:0000256" key="6">
    <source>
        <dbReference type="ARBA" id="ARBA00023237"/>
    </source>
</evidence>
<evidence type="ECO:0000313" key="10">
    <source>
        <dbReference type="EMBL" id="NJC19105.1"/>
    </source>
</evidence>
<dbReference type="Proteomes" id="UP000576368">
    <property type="component" value="Unassembled WGS sequence"/>
</dbReference>
<dbReference type="InterPro" id="IPR037066">
    <property type="entry name" value="Plug_dom_sf"/>
</dbReference>
<keyword evidence="6 7" id="KW-0998">Cell outer membrane</keyword>
<evidence type="ECO:0000256" key="3">
    <source>
        <dbReference type="ARBA" id="ARBA00022452"/>
    </source>
</evidence>
<dbReference type="Pfam" id="PF07715">
    <property type="entry name" value="Plug"/>
    <property type="match status" value="1"/>
</dbReference>
<dbReference type="InterPro" id="IPR011662">
    <property type="entry name" value="Secretin/TonB_short_N"/>
</dbReference>
<reference evidence="10 11" key="1">
    <citation type="submission" date="2020-03" db="EMBL/GenBank/DDBJ databases">
        <title>Genomic Encyclopedia of Type Strains, Phase IV (KMG-IV): sequencing the most valuable type-strain genomes for metagenomic binning, comparative biology and taxonomic classification.</title>
        <authorList>
            <person name="Goeker M."/>
        </authorList>
    </citation>
    <scope>NUCLEOTIDE SEQUENCE [LARGE SCALE GENOMIC DNA]</scope>
    <source>
        <strain evidence="10 11">DSM 105722</strain>
    </source>
</reference>
<keyword evidence="3 7" id="KW-1134">Transmembrane beta strand</keyword>